<dbReference type="GO" id="GO:0005634">
    <property type="term" value="C:nucleus"/>
    <property type="evidence" value="ECO:0007669"/>
    <property type="project" value="UniProtKB-SubCell"/>
</dbReference>
<dbReference type="Gene3D" id="6.10.250.3030">
    <property type="match status" value="1"/>
</dbReference>
<comment type="caution">
    <text evidence="8">The sequence shown here is derived from an EMBL/GenBank/DDBJ whole genome shotgun (WGS) entry which is preliminary data.</text>
</comment>
<dbReference type="InterPro" id="IPR000210">
    <property type="entry name" value="BTB/POZ_dom"/>
</dbReference>
<keyword evidence="9" id="KW-1185">Reference proteome</keyword>
<comment type="similarity">
    <text evidence="3">Belongs to the Tdpoz family.</text>
</comment>
<dbReference type="Gene3D" id="3.30.710.10">
    <property type="entry name" value="Potassium Channel Kv1.1, Chain A"/>
    <property type="match status" value="1"/>
</dbReference>
<dbReference type="Pfam" id="PF00651">
    <property type="entry name" value="BTB"/>
    <property type="match status" value="1"/>
</dbReference>
<reference evidence="8" key="2">
    <citation type="submission" date="2021-12" db="EMBL/GenBank/DDBJ databases">
        <title>Resequencing data analysis of finger millet.</title>
        <authorList>
            <person name="Hatakeyama M."/>
            <person name="Aluri S."/>
            <person name="Balachadran M.T."/>
            <person name="Sivarajan S.R."/>
            <person name="Poveda L."/>
            <person name="Shimizu-Inatsugi R."/>
            <person name="Schlapbach R."/>
            <person name="Sreeman S.M."/>
            <person name="Shimizu K.K."/>
        </authorList>
    </citation>
    <scope>NUCLEOTIDE SEQUENCE</scope>
</reference>
<dbReference type="Proteomes" id="UP001054889">
    <property type="component" value="Unassembled WGS sequence"/>
</dbReference>
<dbReference type="AlphaFoldDB" id="A0AAV5DH29"/>
<evidence type="ECO:0000313" key="8">
    <source>
        <dbReference type="EMBL" id="GJN10334.1"/>
    </source>
</evidence>
<evidence type="ECO:0000259" key="6">
    <source>
        <dbReference type="Pfam" id="PF00651"/>
    </source>
</evidence>
<reference evidence="8" key="1">
    <citation type="journal article" date="2018" name="DNA Res.">
        <title>Multiple hybrid de novo genome assembly of finger millet, an orphan allotetraploid crop.</title>
        <authorList>
            <person name="Hatakeyama M."/>
            <person name="Aluri S."/>
            <person name="Balachadran M.T."/>
            <person name="Sivarajan S.R."/>
            <person name="Patrignani A."/>
            <person name="Gruter S."/>
            <person name="Poveda L."/>
            <person name="Shimizu-Inatsugi R."/>
            <person name="Baeten J."/>
            <person name="Francoijs K.J."/>
            <person name="Nataraja K.N."/>
            <person name="Reddy Y.A.N."/>
            <person name="Phadnis S."/>
            <person name="Ravikumar R.L."/>
            <person name="Schlapbach R."/>
            <person name="Sreeman S.M."/>
            <person name="Shimizu K.K."/>
        </authorList>
    </citation>
    <scope>NUCLEOTIDE SEQUENCE</scope>
</reference>
<evidence type="ECO:0000256" key="4">
    <source>
        <dbReference type="ARBA" id="ARBA00022786"/>
    </source>
</evidence>
<evidence type="ECO:0000256" key="2">
    <source>
        <dbReference type="ARBA" id="ARBA00004906"/>
    </source>
</evidence>
<organism evidence="8 9">
    <name type="scientific">Eleusine coracana subsp. coracana</name>
    <dbReference type="NCBI Taxonomy" id="191504"/>
    <lineage>
        <taxon>Eukaryota</taxon>
        <taxon>Viridiplantae</taxon>
        <taxon>Streptophyta</taxon>
        <taxon>Embryophyta</taxon>
        <taxon>Tracheophyta</taxon>
        <taxon>Spermatophyta</taxon>
        <taxon>Magnoliopsida</taxon>
        <taxon>Liliopsida</taxon>
        <taxon>Poales</taxon>
        <taxon>Poaceae</taxon>
        <taxon>PACMAD clade</taxon>
        <taxon>Chloridoideae</taxon>
        <taxon>Cynodonteae</taxon>
        <taxon>Eleusininae</taxon>
        <taxon>Eleusine</taxon>
    </lineage>
</organism>
<dbReference type="Pfam" id="PF24570">
    <property type="entry name" value="BACK_BPM_SPOP"/>
    <property type="match status" value="1"/>
</dbReference>
<feature type="domain" description="BTB" evidence="6">
    <location>
        <begin position="2"/>
        <end position="72"/>
    </location>
</feature>
<evidence type="ECO:0000256" key="3">
    <source>
        <dbReference type="ARBA" id="ARBA00010846"/>
    </source>
</evidence>
<sequence length="103" mass="11790">MKEKTTSYICISDLDPEAFKALLCYIYTNTLPELQLSSWEEGAVLAEGLLMVADQYNLKDLKTMSENKMCKHIEAQTVLPMLALAEQHQCRKLKKKYILFIAS</sequence>
<evidence type="ECO:0000256" key="1">
    <source>
        <dbReference type="ARBA" id="ARBA00004123"/>
    </source>
</evidence>
<evidence type="ECO:0000256" key="5">
    <source>
        <dbReference type="ARBA" id="ARBA00023242"/>
    </source>
</evidence>
<name>A0AAV5DH29_ELECO</name>
<dbReference type="SUPFAM" id="SSF54695">
    <property type="entry name" value="POZ domain"/>
    <property type="match status" value="1"/>
</dbReference>
<keyword evidence="5" id="KW-0539">Nucleus</keyword>
<evidence type="ECO:0000313" key="9">
    <source>
        <dbReference type="Proteomes" id="UP001054889"/>
    </source>
</evidence>
<proteinExistence type="inferred from homology"/>
<dbReference type="PANTHER" id="PTHR24413">
    <property type="entry name" value="SPECKLE-TYPE POZ PROTEIN"/>
    <property type="match status" value="1"/>
</dbReference>
<evidence type="ECO:0008006" key="10">
    <source>
        <dbReference type="Google" id="ProtNLM"/>
    </source>
</evidence>
<feature type="domain" description="BPM/SPOP BACK" evidence="7">
    <location>
        <begin position="77"/>
        <end position="103"/>
    </location>
</feature>
<comment type="subcellular location">
    <subcellularLocation>
        <location evidence="1">Nucleus</location>
    </subcellularLocation>
</comment>
<dbReference type="EMBL" id="BQKI01000017">
    <property type="protein sequence ID" value="GJN10334.1"/>
    <property type="molecule type" value="Genomic_DNA"/>
</dbReference>
<dbReference type="InterPro" id="IPR056423">
    <property type="entry name" value="BACK_BPM_SPOP"/>
</dbReference>
<gene>
    <name evidence="8" type="primary">ga28420</name>
    <name evidence="8" type="ORF">PR202_ga28420</name>
</gene>
<keyword evidence="4" id="KW-0833">Ubl conjugation pathway</keyword>
<accession>A0AAV5DH29</accession>
<dbReference type="InterPro" id="IPR011333">
    <property type="entry name" value="SKP1/BTB/POZ_sf"/>
</dbReference>
<protein>
    <recommendedName>
        <fullName evidence="10">BTB domain-containing protein</fullName>
    </recommendedName>
</protein>
<comment type="pathway">
    <text evidence="2">Protein modification; protein ubiquitination.</text>
</comment>
<evidence type="ECO:0000259" key="7">
    <source>
        <dbReference type="Pfam" id="PF24570"/>
    </source>
</evidence>